<organism evidence="1">
    <name type="scientific">Rhizophora mucronata</name>
    <name type="common">Asiatic mangrove</name>
    <dbReference type="NCBI Taxonomy" id="61149"/>
    <lineage>
        <taxon>Eukaryota</taxon>
        <taxon>Viridiplantae</taxon>
        <taxon>Streptophyta</taxon>
        <taxon>Embryophyta</taxon>
        <taxon>Tracheophyta</taxon>
        <taxon>Spermatophyta</taxon>
        <taxon>Magnoliopsida</taxon>
        <taxon>eudicotyledons</taxon>
        <taxon>Gunneridae</taxon>
        <taxon>Pentapetalae</taxon>
        <taxon>rosids</taxon>
        <taxon>fabids</taxon>
        <taxon>Malpighiales</taxon>
        <taxon>Rhizophoraceae</taxon>
        <taxon>Rhizophora</taxon>
    </lineage>
</organism>
<evidence type="ECO:0000313" key="1">
    <source>
        <dbReference type="EMBL" id="MBX19939.1"/>
    </source>
</evidence>
<name>A0A2P2LPN2_RHIMU</name>
<accession>A0A2P2LPN2</accession>
<reference evidence="1" key="1">
    <citation type="submission" date="2018-02" db="EMBL/GenBank/DDBJ databases">
        <title>Rhizophora mucronata_Transcriptome.</title>
        <authorList>
            <person name="Meera S.P."/>
            <person name="Sreeshan A."/>
            <person name="Augustine A."/>
        </authorList>
    </citation>
    <scope>NUCLEOTIDE SEQUENCE</scope>
    <source>
        <tissue evidence="1">Leaf</tissue>
    </source>
</reference>
<dbReference type="AlphaFoldDB" id="A0A2P2LPN2"/>
<proteinExistence type="predicted"/>
<dbReference type="EMBL" id="GGEC01039455">
    <property type="protein sequence ID" value="MBX19939.1"/>
    <property type="molecule type" value="Transcribed_RNA"/>
</dbReference>
<sequence>MVCSASLLPTRSIQKLQRTFPTRKRCKQDNEGEKNLQQSFFHIYSKRLTTDVMQTEKDKQHISIAKVEV</sequence>
<protein>
    <submittedName>
        <fullName evidence="1">Uncharacterized protein</fullName>
    </submittedName>
</protein>